<evidence type="ECO:0000256" key="2">
    <source>
        <dbReference type="ARBA" id="ARBA00022578"/>
    </source>
</evidence>
<evidence type="ECO:0000256" key="3">
    <source>
        <dbReference type="ARBA" id="ARBA00023125"/>
    </source>
</evidence>
<name>A0A178MDE6_9PROT</name>
<dbReference type="Pfam" id="PF01526">
    <property type="entry name" value="DDE_Tnp_Tn3"/>
    <property type="match status" value="1"/>
</dbReference>
<comment type="similarity">
    <text evidence="1">Belongs to the transposase 7 family.</text>
</comment>
<dbReference type="GO" id="GO:0006313">
    <property type="term" value="P:DNA transposition"/>
    <property type="evidence" value="ECO:0007669"/>
    <property type="project" value="InterPro"/>
</dbReference>
<comment type="caution">
    <text evidence="6">The sequence shown here is derived from an EMBL/GenBank/DDBJ whole genome shotgun (WGS) entry which is preliminary data.</text>
</comment>
<evidence type="ECO:0000313" key="7">
    <source>
        <dbReference type="Proteomes" id="UP000078428"/>
    </source>
</evidence>
<keyword evidence="4" id="KW-0233">DNA recombination</keyword>
<feature type="domain" description="Tn3 transposase DDE" evidence="5">
    <location>
        <begin position="358"/>
        <end position="744"/>
    </location>
</feature>
<dbReference type="GO" id="GO:0004803">
    <property type="term" value="F:transposase activity"/>
    <property type="evidence" value="ECO:0007669"/>
    <property type="project" value="InterPro"/>
</dbReference>
<dbReference type="AlphaFoldDB" id="A0A178MDE6"/>
<accession>A0A178MDE6</accession>
<sequence>PGPGECVKVGNFQSPLLGSIQAAVTAGTLSRMADEGLWMTAQHLRDLAPERRHATLAATTLQLETSLIDSILGMFDKLIGKLSRRAERRTADRALQSVREAHGQLAALARACRVLISACEQGGNPKMAIENATGWANFVKNVASAEDIARPETVDPRTELIMRYATVKPFAQILLSGLSFQGVPACQLLLDALAIMRDMYQSGLRKLPDKVPTTFIRRSWRPFVIVQGEVDRRSYEICTLSELRDRLRAGDVWVEGSRVFRSFEDCLLPLPVFQALRHEGPLPVAVSGEPMDHLGMVGQSLDGALQQVGTLAESNKLPDVTIKDGELKVTPHKADTPDAAVALRNAAYGLLPRLRITDLLIEVDSWTGFSDCFLHQRSGKPPEDRTALMTAVLADGINLGLARMAESCRGITAGRLAWAHDWHVREDCYAAALSRIIDVHRAVPLANAWGDGSTSSSDGQFFKAGGRGEAIGDINAHHGNEPGVSFYTHISDQYGPFYTKVIAASASEAPHVLDGLLYHQTGLQPSEHYTDTGGATDHVFGLCHLLGFRFAPRIRDLKDRRLYLPPGLKAPEILVPLLGGRIDANHLAINWEPLIRLAVSIRAGTVTASAALRKLSAYPRQNGLAVALRDLGRLERTLFTLDWLRDPGLRRRTGAGLNKGEARNALARAVFFNRLGEMRDRSFENQSYRASGLNLLVAAIILWNTRYLELAFAELARRGMTVSTELMKHVAPLGWEHISLTGDYSWAIEEFGDGGMRPFHRPVSLLAA</sequence>
<dbReference type="InterPro" id="IPR047653">
    <property type="entry name" value="Tn3-like_transpos"/>
</dbReference>
<evidence type="ECO:0000313" key="6">
    <source>
        <dbReference type="EMBL" id="OAN46563.1"/>
    </source>
</evidence>
<evidence type="ECO:0000256" key="4">
    <source>
        <dbReference type="ARBA" id="ARBA00023172"/>
    </source>
</evidence>
<feature type="non-terminal residue" evidence="6">
    <location>
        <position position="1"/>
    </location>
</feature>
<keyword evidence="3" id="KW-0238">DNA-binding</keyword>
<organism evidence="6 7">
    <name type="scientific">Paramagnetospirillum marisnigri</name>
    <dbReference type="NCBI Taxonomy" id="1285242"/>
    <lineage>
        <taxon>Bacteria</taxon>
        <taxon>Pseudomonadati</taxon>
        <taxon>Pseudomonadota</taxon>
        <taxon>Alphaproteobacteria</taxon>
        <taxon>Rhodospirillales</taxon>
        <taxon>Magnetospirillaceae</taxon>
        <taxon>Paramagnetospirillum</taxon>
    </lineage>
</organism>
<proteinExistence type="inferred from homology"/>
<evidence type="ECO:0000259" key="5">
    <source>
        <dbReference type="Pfam" id="PF01526"/>
    </source>
</evidence>
<dbReference type="NCBIfam" id="NF033527">
    <property type="entry name" value="transpos_Tn3"/>
    <property type="match status" value="1"/>
</dbReference>
<dbReference type="Proteomes" id="UP000078428">
    <property type="component" value="Unassembled WGS sequence"/>
</dbReference>
<protein>
    <submittedName>
        <fullName evidence="6">Transposase</fullName>
    </submittedName>
</protein>
<dbReference type="GO" id="GO:0003677">
    <property type="term" value="F:DNA binding"/>
    <property type="evidence" value="ECO:0007669"/>
    <property type="project" value="UniProtKB-KW"/>
</dbReference>
<keyword evidence="2" id="KW-0815">Transposition</keyword>
<dbReference type="RefSeq" id="WP_068494670.1">
    <property type="nucleotide sequence ID" value="NZ_LWQT01000088.1"/>
</dbReference>
<keyword evidence="7" id="KW-1185">Reference proteome</keyword>
<dbReference type="EMBL" id="LWQT01000088">
    <property type="protein sequence ID" value="OAN46563.1"/>
    <property type="molecule type" value="Genomic_DNA"/>
</dbReference>
<reference evidence="6 7" key="1">
    <citation type="submission" date="2016-04" db="EMBL/GenBank/DDBJ databases">
        <title>Draft genome sequence of freshwater magnetotactic bacteria Magnetospirillum marisnigri SP-1 and Magnetospirillum moscoviense BB-1.</title>
        <authorList>
            <person name="Koziaeva V."/>
            <person name="Dziuba M.V."/>
            <person name="Ivanov T.M."/>
            <person name="Kuznetsov B."/>
            <person name="Grouzdev D.S."/>
        </authorList>
    </citation>
    <scope>NUCLEOTIDE SEQUENCE [LARGE SCALE GENOMIC DNA]</scope>
    <source>
        <strain evidence="6 7">SP-1</strain>
    </source>
</reference>
<dbReference type="STRING" id="1285242.A6A04_05460"/>
<evidence type="ECO:0000256" key="1">
    <source>
        <dbReference type="ARBA" id="ARBA00009402"/>
    </source>
</evidence>
<gene>
    <name evidence="6" type="ORF">A6A04_05460</name>
</gene>
<dbReference type="InterPro" id="IPR002513">
    <property type="entry name" value="Tn3_Tnp_DDE_dom"/>
</dbReference>